<feature type="domain" description="VWFA" evidence="6">
    <location>
        <begin position="91"/>
        <end position="288"/>
    </location>
</feature>
<dbReference type="InterPro" id="IPR050768">
    <property type="entry name" value="UPF0353/GerABKA_families"/>
</dbReference>
<dbReference type="EMBL" id="BQOB01000001">
    <property type="protein sequence ID" value="GKH82815.1"/>
    <property type="molecule type" value="Genomic_DNA"/>
</dbReference>
<evidence type="ECO:0000313" key="7">
    <source>
        <dbReference type="EMBL" id="GKH82815.1"/>
    </source>
</evidence>
<keyword evidence="1" id="KW-1003">Cell membrane</keyword>
<dbReference type="KEGG" id="bdh:GV66_17740"/>
<feature type="transmembrane region" description="Helical" evidence="5">
    <location>
        <begin position="308"/>
        <end position="326"/>
    </location>
</feature>
<dbReference type="EMBL" id="VVYY01000007">
    <property type="protein sequence ID" value="KAA5398537.1"/>
    <property type="molecule type" value="Genomic_DNA"/>
</dbReference>
<dbReference type="EMBL" id="JAWDEV010000001">
    <property type="protein sequence ID" value="MDU0268538.1"/>
    <property type="molecule type" value="Genomic_DNA"/>
</dbReference>
<dbReference type="RefSeq" id="WP_007835406.1">
    <property type="nucleotide sequence ID" value="NZ_BAABYF010000001.1"/>
</dbReference>
<gene>
    <name evidence="7" type="ORF">CE91St7_36990</name>
    <name evidence="14" type="ORF">DWW04_11265</name>
    <name evidence="15" type="ORF">E1I98_04110</name>
    <name evidence="16" type="ORF">E1J06_10595</name>
    <name evidence="10" type="ORF">F2Y51_08665</name>
    <name evidence="9" type="ORF">F2Y58_09380</name>
    <name evidence="8" type="ORF">F2Y61_13150</name>
    <name evidence="13" type="ORF">GKD17_11660</name>
    <name evidence="11" type="ORF">KSU80_18465</name>
    <name evidence="17" type="ORF">QNN11_13975</name>
    <name evidence="12" type="ORF">RVH45_01200</name>
</gene>
<evidence type="ECO:0000313" key="12">
    <source>
        <dbReference type="EMBL" id="MDU0268538.1"/>
    </source>
</evidence>
<dbReference type="Proteomes" id="UP001055104">
    <property type="component" value="Unassembled WGS sequence"/>
</dbReference>
<keyword evidence="3 5" id="KW-1133">Transmembrane helix</keyword>
<organism evidence="14 18">
    <name type="scientific">Phocaeicola dorei</name>
    <dbReference type="NCBI Taxonomy" id="357276"/>
    <lineage>
        <taxon>Bacteria</taxon>
        <taxon>Pseudomonadati</taxon>
        <taxon>Bacteroidota</taxon>
        <taxon>Bacteroidia</taxon>
        <taxon>Bacteroidales</taxon>
        <taxon>Bacteroidaceae</taxon>
        <taxon>Phocaeicola</taxon>
    </lineage>
</organism>
<evidence type="ECO:0000256" key="2">
    <source>
        <dbReference type="ARBA" id="ARBA00022692"/>
    </source>
</evidence>
<dbReference type="KEGG" id="bdo:EL88_09780"/>
<evidence type="ECO:0000313" key="9">
    <source>
        <dbReference type="EMBL" id="KAA5398537.1"/>
    </source>
</evidence>
<feature type="transmembrane region" description="Helical" evidence="5">
    <location>
        <begin position="6"/>
        <end position="26"/>
    </location>
</feature>
<dbReference type="EMBL" id="CP126056">
    <property type="protein sequence ID" value="WHX08607.1"/>
    <property type="molecule type" value="Genomic_DNA"/>
</dbReference>
<dbReference type="Proteomes" id="UP000294834">
    <property type="component" value="Unassembled WGS sequence"/>
</dbReference>
<dbReference type="Proteomes" id="UP000441162">
    <property type="component" value="Unassembled WGS sequence"/>
</dbReference>
<dbReference type="Proteomes" id="UP000481616">
    <property type="component" value="Unassembled WGS sequence"/>
</dbReference>
<dbReference type="Pfam" id="PF07584">
    <property type="entry name" value="BatA"/>
    <property type="match status" value="1"/>
</dbReference>
<evidence type="ECO:0000313" key="8">
    <source>
        <dbReference type="EMBL" id="KAA5382165.1"/>
    </source>
</evidence>
<evidence type="ECO:0000313" key="15">
    <source>
        <dbReference type="EMBL" id="TDA75604.1"/>
    </source>
</evidence>
<dbReference type="InterPro" id="IPR036465">
    <property type="entry name" value="vWFA_dom_sf"/>
</dbReference>
<dbReference type="Proteomes" id="UP000347681">
    <property type="component" value="Unassembled WGS sequence"/>
</dbReference>
<evidence type="ECO:0000256" key="5">
    <source>
        <dbReference type="SAM" id="Phobius"/>
    </source>
</evidence>
<proteinExistence type="predicted"/>
<evidence type="ECO:0000256" key="1">
    <source>
        <dbReference type="ARBA" id="ARBA00022475"/>
    </source>
</evidence>
<evidence type="ECO:0000313" key="24">
    <source>
        <dbReference type="Proteomes" id="UP000500949"/>
    </source>
</evidence>
<evidence type="ECO:0000313" key="17">
    <source>
        <dbReference type="EMBL" id="WHX08607.1"/>
    </source>
</evidence>
<dbReference type="EMBL" id="SLTU01000001">
    <property type="protein sequence ID" value="TDA75604.1"/>
    <property type="molecule type" value="Genomic_DNA"/>
</dbReference>
<sequence>MFRFADPNFLYLLILLPFLVALYLYSNYHRRQNIRKYGDPALLKGLMPTISKYRPDIKFWLTFAALTLVILMLARPQFGSKMETVKRSGVEAVIALDISNSMLAEDVTPSRLDKSKKLISRLVDTFNNDKVGLIVFAGDAFTQLPITSDYVSAKMFLETINPSLITTQGTDIGTAIRLAMKSFTPQEGVGRAIIVITDGENHEGGAVEAAQEAAEKGMQVFVLGVGSPDGSPIPAENGSNNFRRDKDGNVIVTRLNEQMCQEIAKAGNGMYIRVDNTNSAEKVLNNEIAKLSKADVESQVYTEFDEQFQALAWLVLILLVVEMLILERKNPLFKNVRLFK</sequence>
<dbReference type="PANTHER" id="PTHR22550">
    <property type="entry name" value="SPORE GERMINATION PROTEIN"/>
    <property type="match status" value="1"/>
</dbReference>
<dbReference type="EMBL" id="VVZA01000006">
    <property type="protein sequence ID" value="KAA5405671.1"/>
    <property type="molecule type" value="Genomic_DNA"/>
</dbReference>
<dbReference type="SMART" id="SM00327">
    <property type="entry name" value="VWA"/>
    <property type="match status" value="1"/>
</dbReference>
<evidence type="ECO:0000259" key="6">
    <source>
        <dbReference type="PROSITE" id="PS50234"/>
    </source>
</evidence>
<evidence type="ECO:0000313" key="20">
    <source>
        <dbReference type="Proteomes" id="UP000294834"/>
    </source>
</evidence>
<reference evidence="12" key="8">
    <citation type="submission" date="2023-10" db="EMBL/GenBank/DDBJ databases">
        <title>Genome of Potential pathogenic bacteria in Crohn's disease.</title>
        <authorList>
            <person name="Rodriguez-Palacios A."/>
        </authorList>
    </citation>
    <scope>NUCLEOTIDE SEQUENCE</scope>
    <source>
        <strain evidence="12">CavFT-hAR62</strain>
    </source>
</reference>
<evidence type="ECO:0000313" key="22">
    <source>
        <dbReference type="Proteomes" id="UP000441162"/>
    </source>
</evidence>
<dbReference type="InterPro" id="IPR002035">
    <property type="entry name" value="VWF_A"/>
</dbReference>
<dbReference type="PROSITE" id="PS50234">
    <property type="entry name" value="VWFA"/>
    <property type="match status" value="1"/>
</dbReference>
<dbReference type="Proteomes" id="UP000294527">
    <property type="component" value="Unassembled WGS sequence"/>
</dbReference>
<reference evidence="21 22" key="2">
    <citation type="journal article" date="2019" name="Nat. Med.">
        <title>A library of human gut bacterial isolates paired with longitudinal multiomics data enables mechanistic microbiome research.</title>
        <authorList>
            <person name="Poyet M."/>
            <person name="Groussin M."/>
            <person name="Gibbons S.M."/>
            <person name="Avila-Pacheco J."/>
            <person name="Jiang X."/>
            <person name="Kearney S.M."/>
            <person name="Perrotta A.R."/>
            <person name="Berdy B."/>
            <person name="Zhao S."/>
            <person name="Lieberman T.D."/>
            <person name="Swanson P.K."/>
            <person name="Smith M."/>
            <person name="Roesemann S."/>
            <person name="Alexander J.E."/>
            <person name="Rich S.A."/>
            <person name="Livny J."/>
            <person name="Vlamakis H."/>
            <person name="Clish C."/>
            <person name="Bullock K."/>
            <person name="Deik A."/>
            <person name="Scott J."/>
            <person name="Pierce K.A."/>
            <person name="Xavier R.J."/>
            <person name="Alm E.J."/>
        </authorList>
    </citation>
    <scope>NUCLEOTIDE SEQUENCE [LARGE SCALE GENOMIC DNA]</scope>
    <source>
        <strain evidence="9 23">BIOML-A1</strain>
        <strain evidence="10 22">BIOML-A4</strain>
        <strain evidence="8 21">BIOML-A5</strain>
    </source>
</reference>
<reference evidence="14 18" key="1">
    <citation type="submission" date="2018-08" db="EMBL/GenBank/DDBJ databases">
        <title>A genome reference for cultivated species of the human gut microbiota.</title>
        <authorList>
            <person name="Zou Y."/>
            <person name="Xue W."/>
            <person name="Luo G."/>
        </authorList>
    </citation>
    <scope>NUCLEOTIDE SEQUENCE [LARGE SCALE GENOMIC DNA]</scope>
    <source>
        <strain evidence="14 18">AF14-1AC</strain>
    </source>
</reference>
<reference evidence="19 20" key="3">
    <citation type="journal article" date="2019" name="Nat. Microbiol.">
        <title>Genomic variation and strain-specific functional adaptation in the human gut microbiome during early life.</title>
        <authorList>
            <person name="Vatanen T."/>
            <person name="Plichta D.R."/>
            <person name="Somani J."/>
            <person name="Munch P.C."/>
            <person name="Arthur T.D."/>
            <person name="Hall A.B."/>
            <person name="Rudolf S."/>
            <person name="Oakeley E.J."/>
            <person name="Ke X."/>
            <person name="Young R.A."/>
            <person name="Haiser H.J."/>
            <person name="Kolde R."/>
            <person name="Yassour M."/>
            <person name="Luopajarvi K."/>
            <person name="Siljander H."/>
            <person name="Virtanen S.M."/>
            <person name="Ilonen J."/>
            <person name="Uibo R."/>
            <person name="Tillmann V."/>
            <person name="Mokurov S."/>
            <person name="Dorshakova N."/>
            <person name="Porter J.A."/>
            <person name="McHardy A.C."/>
            <person name="Lahdesmaki H."/>
            <person name="Vlamakis H."/>
            <person name="Huttenhower C."/>
            <person name="Knip M."/>
            <person name="Xavier R.J."/>
        </authorList>
    </citation>
    <scope>NUCLEOTIDE SEQUENCE [LARGE SCALE GENOMIC DNA]</scope>
    <source>
        <strain evidence="15 19">RJX1047</strain>
        <strain evidence="16 20">RJX1052</strain>
    </source>
</reference>
<evidence type="ECO:0000313" key="16">
    <source>
        <dbReference type="EMBL" id="TDB07823.1"/>
    </source>
</evidence>
<evidence type="ECO:0000313" key="23">
    <source>
        <dbReference type="Proteomes" id="UP000481616"/>
    </source>
</evidence>
<keyword evidence="4 5" id="KW-0472">Membrane</keyword>
<reference evidence="7" key="6">
    <citation type="submission" date="2022-01" db="EMBL/GenBank/DDBJ databases">
        <title>Novel bile acid biosynthetic pathways are enriched in the microbiome of centenarians.</title>
        <authorList>
            <person name="Sato Y."/>
            <person name="Atarashi K."/>
            <person name="Plichta R.D."/>
            <person name="Arai Y."/>
            <person name="Sasajima S."/>
            <person name="Kearney M.S."/>
            <person name="Suda W."/>
            <person name="Takeshita K."/>
            <person name="Sasaki T."/>
            <person name="Okamoto S."/>
            <person name="Skelly N.A."/>
            <person name="Okamura Y."/>
            <person name="Vlamakis H."/>
            <person name="Li Y."/>
            <person name="Tanoue T."/>
            <person name="Takei H."/>
            <person name="Nittono H."/>
            <person name="Narushima S."/>
            <person name="Irie J."/>
            <person name="Itoh H."/>
            <person name="Moriya K."/>
            <person name="Sugiura Y."/>
            <person name="Suematsu M."/>
            <person name="Moritoki N."/>
            <person name="Shibata S."/>
            <person name="Littman R.D."/>
            <person name="Fischbach A.M."/>
            <person name="Uwamino Y."/>
            <person name="Inoue T."/>
            <person name="Honda A."/>
            <person name="Hattori M."/>
            <person name="Murai T."/>
            <person name="Xavier J.R."/>
            <person name="Hirose N."/>
            <person name="Honda K."/>
        </authorList>
    </citation>
    <scope>NUCLEOTIDE SEQUENCE</scope>
    <source>
        <strain evidence="7">CE91-St7</strain>
    </source>
</reference>
<dbReference type="InterPro" id="IPR024163">
    <property type="entry name" value="Aerotolerance_reg_N"/>
</dbReference>
<accession>A0A076J916</accession>
<dbReference type="AlphaFoldDB" id="A0A076J916"/>
<evidence type="ECO:0000313" key="11">
    <source>
        <dbReference type="EMBL" id="MBV3125138.1"/>
    </source>
</evidence>
<evidence type="ECO:0000313" key="14">
    <source>
        <dbReference type="EMBL" id="RGV76377.1"/>
    </source>
</evidence>
<dbReference type="Proteomes" id="UP001181086">
    <property type="component" value="Unassembled WGS sequence"/>
</dbReference>
<evidence type="ECO:0000313" key="18">
    <source>
        <dbReference type="Proteomes" id="UP000283678"/>
    </source>
</evidence>
<dbReference type="GeneID" id="93447330"/>
<reference evidence="13 24" key="4">
    <citation type="submission" date="2019-11" db="EMBL/GenBank/DDBJ databases">
        <title>Complete genome sequence of Bacteroides dorei DSM 17855.</title>
        <authorList>
            <person name="Russell J.T."/>
        </authorList>
    </citation>
    <scope>NUCLEOTIDE SEQUENCE [LARGE SCALE GENOMIC DNA]</scope>
    <source>
        <strain evidence="13 24">DSM 17855</strain>
    </source>
</reference>
<evidence type="ECO:0000256" key="3">
    <source>
        <dbReference type="ARBA" id="ARBA00022989"/>
    </source>
</evidence>
<keyword evidence="2 5" id="KW-0812">Transmembrane</keyword>
<dbReference type="PANTHER" id="PTHR22550:SF5">
    <property type="entry name" value="LEUCINE ZIPPER PROTEIN 4"/>
    <property type="match status" value="1"/>
</dbReference>
<dbReference type="eggNOG" id="COG2304">
    <property type="taxonomic scope" value="Bacteria"/>
</dbReference>
<dbReference type="SUPFAM" id="SSF53300">
    <property type="entry name" value="vWA-like"/>
    <property type="match status" value="1"/>
</dbReference>
<dbReference type="EMBL" id="JAHOAX010000023">
    <property type="protein sequence ID" value="MBV3125138.1"/>
    <property type="molecule type" value="Genomic_DNA"/>
</dbReference>
<evidence type="ECO:0000313" key="13">
    <source>
        <dbReference type="EMBL" id="QJR76994.1"/>
    </source>
</evidence>
<evidence type="ECO:0000313" key="19">
    <source>
        <dbReference type="Proteomes" id="UP000294527"/>
    </source>
</evidence>
<dbReference type="EMBL" id="CP046176">
    <property type="protein sequence ID" value="QJR76994.1"/>
    <property type="molecule type" value="Genomic_DNA"/>
</dbReference>
<dbReference type="EMBL" id="VVZB01000006">
    <property type="protein sequence ID" value="KAA5382165.1"/>
    <property type="molecule type" value="Genomic_DNA"/>
</dbReference>
<evidence type="ECO:0000313" key="10">
    <source>
        <dbReference type="EMBL" id="KAA5405671.1"/>
    </source>
</evidence>
<dbReference type="Proteomes" id="UP000777173">
    <property type="component" value="Unassembled WGS sequence"/>
</dbReference>
<protein>
    <submittedName>
        <fullName evidence="7">Membrane protein</fullName>
    </submittedName>
    <submittedName>
        <fullName evidence="14">VWA domain-containing protein</fullName>
    </submittedName>
</protein>
<dbReference type="Proteomes" id="UP000283678">
    <property type="component" value="Unassembled WGS sequence"/>
</dbReference>
<dbReference type="Gene3D" id="3.40.50.410">
    <property type="entry name" value="von Willebrand factor, type A domain"/>
    <property type="match status" value="1"/>
</dbReference>
<dbReference type="Pfam" id="PF00092">
    <property type="entry name" value="VWA"/>
    <property type="match status" value="1"/>
</dbReference>
<dbReference type="EMBL" id="SLTX01000001">
    <property type="protein sequence ID" value="TDB07823.1"/>
    <property type="molecule type" value="Genomic_DNA"/>
</dbReference>
<dbReference type="Proteomes" id="UP001177934">
    <property type="component" value="Chromosome"/>
</dbReference>
<feature type="transmembrane region" description="Helical" evidence="5">
    <location>
        <begin position="57"/>
        <end position="74"/>
    </location>
</feature>
<dbReference type="Proteomes" id="UP000500949">
    <property type="component" value="Chromosome"/>
</dbReference>
<evidence type="ECO:0000313" key="21">
    <source>
        <dbReference type="Proteomes" id="UP000347681"/>
    </source>
</evidence>
<name>A0A076J916_9BACT</name>
<reference evidence="11" key="5">
    <citation type="submission" date="2021-06" db="EMBL/GenBank/DDBJ databases">
        <title>Collection of gut derived symbiotic bacterial strains cultured from healthy donors.</title>
        <authorList>
            <person name="Lin H."/>
            <person name="Littmann E."/>
            <person name="Pamer E.G."/>
        </authorList>
    </citation>
    <scope>NUCLEOTIDE SEQUENCE</scope>
    <source>
        <strain evidence="11">MSK.5.10</strain>
    </source>
</reference>
<evidence type="ECO:0000256" key="4">
    <source>
        <dbReference type="ARBA" id="ARBA00023136"/>
    </source>
</evidence>
<dbReference type="EMBL" id="QRZL01000010">
    <property type="protein sequence ID" value="RGV76377.1"/>
    <property type="molecule type" value="Genomic_DNA"/>
</dbReference>
<reference evidence="17" key="7">
    <citation type="journal article" date="2023" name="Nat. Commun.">
        <title>Identification of a novel Human Milk Oligosaccharides utilization cluster in the infant gut commensal Bacteroides dorei.</title>
        <authorList>
            <person name="Kijner S."/>
            <person name="Ennis D."/>
            <person name="Shmorak S."/>
            <person name="Florentin A."/>
            <person name="Yassour M."/>
        </authorList>
    </citation>
    <scope>NUCLEOTIDE SEQUENCE</scope>
    <source>
        <strain evidence="17">2</strain>
    </source>
</reference>